<feature type="domain" description="SANT" evidence="6">
    <location>
        <begin position="235"/>
        <end position="285"/>
    </location>
</feature>
<organism evidence="7">
    <name type="scientific">Anthurium amnicola</name>
    <dbReference type="NCBI Taxonomy" id="1678845"/>
    <lineage>
        <taxon>Eukaryota</taxon>
        <taxon>Viridiplantae</taxon>
        <taxon>Streptophyta</taxon>
        <taxon>Embryophyta</taxon>
        <taxon>Tracheophyta</taxon>
        <taxon>Spermatophyta</taxon>
        <taxon>Magnoliopsida</taxon>
        <taxon>Liliopsida</taxon>
        <taxon>Araceae</taxon>
        <taxon>Pothoideae</taxon>
        <taxon>Potheae</taxon>
        <taxon>Anthurium</taxon>
    </lineage>
</organism>
<evidence type="ECO:0000256" key="3">
    <source>
        <dbReference type="ARBA" id="ARBA00023163"/>
    </source>
</evidence>
<keyword evidence="1" id="KW-0805">Transcription regulation</keyword>
<dbReference type="Gene3D" id="1.10.10.10">
    <property type="entry name" value="Winged helix-like DNA-binding domain superfamily/Winged helix DNA-binding domain"/>
    <property type="match status" value="1"/>
</dbReference>
<dbReference type="InterPro" id="IPR032451">
    <property type="entry name" value="SMARCC_C"/>
</dbReference>
<keyword evidence="2" id="KW-0238">DNA-binding</keyword>
<dbReference type="Pfam" id="PF04433">
    <property type="entry name" value="SWIRM"/>
    <property type="match status" value="1"/>
</dbReference>
<keyword evidence="3" id="KW-0804">Transcription</keyword>
<sequence>MADQRSPSAPHDRELYTIPSCSSWFQWDGIHETERRELGEFFDGSSFSRNPRVYKEYRDFLIARYREDPSRRLTFTEARRSLVGDVAALHRVYLFLDRWGLVNFSAAERTREDEGGPGVFPVVAEDGPPASIKVVRFPNAAKGVPPPPSGSKAGEEGVGSLRLPPLTSYSDVFGQRTPLAGRVCGDCGEVCASGYHESKSGIVICTECFKSENLSTINLSDVYKFNDKKIDGEKQLTNEWTDTETLFLLEAIVSKGPDWDLIANHVRRNRLDCIAKFIQLPFGEHMLGSISGKYDQRNSVSQRAEESMQATPDIVQEFVKADIQDIENSVEKGHAAEESKIEPPLKRRRSFADASDSLMEKVASLSSLAGPHVAAAAAGAAISALCDEHPYGKKVFMIDDNEANGTDFSFVLKEKPSSDLKAEDGKTDEASNVAESATGENFGHLAFEIRAATATAFGAAAAHAKLLADQEDRQIEYLMASIIDMQLRKLEYKMKHFDELESIMEQHYTQIQQLKEDILREWIDVSQRALAAGIPKWKDHGFQKSILIKSTSIT</sequence>
<dbReference type="InterPro" id="IPR017884">
    <property type="entry name" value="SANT_dom"/>
</dbReference>
<evidence type="ECO:0000313" key="7">
    <source>
        <dbReference type="EMBL" id="JAT43557.1"/>
    </source>
</evidence>
<evidence type="ECO:0000256" key="1">
    <source>
        <dbReference type="ARBA" id="ARBA00023015"/>
    </source>
</evidence>
<dbReference type="FunFam" id="1.10.10.10:FF:000020">
    <property type="entry name" value="SWI/SNF complex subunit SMARCC2 isoform c"/>
    <property type="match status" value="1"/>
</dbReference>
<dbReference type="AlphaFoldDB" id="A0A1D1XME5"/>
<accession>A0A1D1XME5</accession>
<evidence type="ECO:0000256" key="2">
    <source>
        <dbReference type="ARBA" id="ARBA00023125"/>
    </source>
</evidence>
<dbReference type="Pfam" id="PF00249">
    <property type="entry name" value="Myb_DNA-binding"/>
    <property type="match status" value="1"/>
</dbReference>
<evidence type="ECO:0000259" key="5">
    <source>
        <dbReference type="PROSITE" id="PS50934"/>
    </source>
</evidence>
<evidence type="ECO:0000259" key="6">
    <source>
        <dbReference type="PROSITE" id="PS51293"/>
    </source>
</evidence>
<dbReference type="InterPro" id="IPR009057">
    <property type="entry name" value="Homeodomain-like_sf"/>
</dbReference>
<feature type="domain" description="SWIRM" evidence="5">
    <location>
        <begin position="16"/>
        <end position="113"/>
    </location>
</feature>
<dbReference type="InterPro" id="IPR036388">
    <property type="entry name" value="WH-like_DNA-bd_sf"/>
</dbReference>
<name>A0A1D1XME5_9ARAE</name>
<evidence type="ECO:0000256" key="4">
    <source>
        <dbReference type="ARBA" id="ARBA00023242"/>
    </source>
</evidence>
<dbReference type="GO" id="GO:0005634">
    <property type="term" value="C:nucleus"/>
    <property type="evidence" value="ECO:0007669"/>
    <property type="project" value="UniProtKB-ARBA"/>
</dbReference>
<dbReference type="InterPro" id="IPR007526">
    <property type="entry name" value="SWIRM"/>
</dbReference>
<gene>
    <name evidence="7" type="primary">SWI3A</name>
    <name evidence="7" type="ORF">g.25217</name>
</gene>
<dbReference type="SUPFAM" id="SSF46689">
    <property type="entry name" value="Homeodomain-like"/>
    <property type="match status" value="2"/>
</dbReference>
<dbReference type="PANTHER" id="PTHR12802">
    <property type="entry name" value="SWI/SNF COMPLEX-RELATED"/>
    <property type="match status" value="1"/>
</dbReference>
<protein>
    <submittedName>
        <fullName evidence="7">SWI/SNF complex subunit SWI3A</fullName>
    </submittedName>
</protein>
<dbReference type="EMBL" id="GDJX01024379">
    <property type="protein sequence ID" value="JAT43557.1"/>
    <property type="molecule type" value="Transcribed_RNA"/>
</dbReference>
<dbReference type="Pfam" id="PF16495">
    <property type="entry name" value="SWIRM-assoc_1"/>
    <property type="match status" value="1"/>
</dbReference>
<dbReference type="PANTHER" id="PTHR12802:SF140">
    <property type="entry name" value="SWI_SNF COMPLEX SUBUNIT SWI3A"/>
    <property type="match status" value="1"/>
</dbReference>
<proteinExistence type="predicted"/>
<dbReference type="PROSITE" id="PS51293">
    <property type="entry name" value="SANT"/>
    <property type="match status" value="1"/>
</dbReference>
<reference evidence="7" key="1">
    <citation type="submission" date="2015-07" db="EMBL/GenBank/DDBJ databases">
        <title>Transcriptome Assembly of Anthurium amnicola.</title>
        <authorList>
            <person name="Suzuki J."/>
        </authorList>
    </citation>
    <scope>NUCLEOTIDE SEQUENCE</scope>
</reference>
<dbReference type="GO" id="GO:0003677">
    <property type="term" value="F:DNA binding"/>
    <property type="evidence" value="ECO:0007669"/>
    <property type="project" value="UniProtKB-KW"/>
</dbReference>
<dbReference type="SMART" id="SM00717">
    <property type="entry name" value="SANT"/>
    <property type="match status" value="1"/>
</dbReference>
<dbReference type="Gene3D" id="1.10.10.60">
    <property type="entry name" value="Homeodomain-like"/>
    <property type="match status" value="1"/>
</dbReference>
<dbReference type="PROSITE" id="PS50934">
    <property type="entry name" value="SWIRM"/>
    <property type="match status" value="1"/>
</dbReference>
<dbReference type="InterPro" id="IPR001005">
    <property type="entry name" value="SANT/Myb"/>
</dbReference>
<keyword evidence="4" id="KW-0539">Nucleus</keyword>
<dbReference type="CDD" id="cd00167">
    <property type="entry name" value="SANT"/>
    <property type="match status" value="1"/>
</dbReference>